<comment type="caution">
    <text evidence="2">The sequence shown here is derived from an EMBL/GenBank/DDBJ whole genome shotgun (WGS) entry which is preliminary data.</text>
</comment>
<organism evidence="2 3">
    <name type="scientific">Entamoeba histolytica</name>
    <dbReference type="NCBI Taxonomy" id="5759"/>
    <lineage>
        <taxon>Eukaryota</taxon>
        <taxon>Amoebozoa</taxon>
        <taxon>Evosea</taxon>
        <taxon>Archamoebae</taxon>
        <taxon>Mastigamoebida</taxon>
        <taxon>Entamoebidae</taxon>
        <taxon>Entamoeba</taxon>
    </lineage>
</organism>
<evidence type="ECO:0000313" key="2">
    <source>
        <dbReference type="EMBL" id="GAT97820.1"/>
    </source>
</evidence>
<evidence type="ECO:0000313" key="3">
    <source>
        <dbReference type="Proteomes" id="UP000078387"/>
    </source>
</evidence>
<dbReference type="VEuPathDB" id="AmoebaDB:EHI5A_074970"/>
<dbReference type="VEuPathDB" id="AmoebaDB:EHI8A_045210"/>
<dbReference type="EMBL" id="BDEQ01000001">
    <property type="protein sequence ID" value="GAT97820.1"/>
    <property type="molecule type" value="Genomic_DNA"/>
</dbReference>
<dbReference type="eggNOG" id="ENOG502RANT">
    <property type="taxonomic scope" value="Eukaryota"/>
</dbReference>
<sequence>MFIIIILLCFNTMGKESFIFTDGKMNDGWHIDTEYLSPTLVFINDTSYYKGNIKKNVQFINEKPINTQLKTIQFVLYYESTNTSEIPIIITVKGNTLKTGRRTHTSQIKVIPNTENNVVVPITSSSIQNITISVNEDVAKGDFVAYVGDVKLSDSTTFVPVRLAETSLSTQSDNDQLIIFNPIEWKCDNGISGMLVLTIFTILMVLL</sequence>
<reference evidence="2 3" key="1">
    <citation type="submission" date="2016-05" db="EMBL/GenBank/DDBJ databases">
        <title>First whole genome sequencing of Entamoeba histolytica HM1:IMSS-clone-6.</title>
        <authorList>
            <person name="Mukherjee Avik.K."/>
            <person name="Izumyama S."/>
            <person name="Nakada-Tsukui K."/>
            <person name="Nozaki T."/>
        </authorList>
    </citation>
    <scope>NUCLEOTIDE SEQUENCE [LARGE SCALE GENOMIC DNA]</scope>
    <source>
        <strain evidence="2 3">HM1:IMSS clone 6</strain>
    </source>
</reference>
<dbReference type="AlphaFoldDB" id="A0A175JVK8"/>
<feature type="chain" id="PRO_5008039965" evidence="1">
    <location>
        <begin position="18"/>
        <end position="207"/>
    </location>
</feature>
<accession>A0A175JVK8</accession>
<dbReference type="VEuPathDB" id="AmoebaDB:KM1_090070"/>
<dbReference type="Proteomes" id="UP000078387">
    <property type="component" value="Unassembled WGS sequence"/>
</dbReference>
<name>A0A175JVK8_ENTHI</name>
<keyword evidence="1" id="KW-0732">Signal</keyword>
<proteinExistence type="predicted"/>
<evidence type="ECO:0000256" key="1">
    <source>
        <dbReference type="SAM" id="SignalP"/>
    </source>
</evidence>
<gene>
    <name evidence="2" type="ORF">CL6EHI_058100</name>
</gene>
<protein>
    <submittedName>
        <fullName evidence="2">Uncharacterized protein</fullName>
    </submittedName>
</protein>
<dbReference type="VEuPathDB" id="AmoebaDB:EHI_058100"/>
<feature type="signal peptide" evidence="1">
    <location>
        <begin position="1"/>
        <end position="17"/>
    </location>
</feature>
<dbReference type="VEuPathDB" id="AmoebaDB:EHI7A_045420"/>